<feature type="domain" description="PAS" evidence="7">
    <location>
        <begin position="8"/>
        <end position="78"/>
    </location>
</feature>
<dbReference type="PROSITE" id="PS50110">
    <property type="entry name" value="RESPONSE_REGULATORY"/>
    <property type="match status" value="1"/>
</dbReference>
<dbReference type="PANTHER" id="PTHR44591:SF3">
    <property type="entry name" value="RESPONSE REGULATORY DOMAIN-CONTAINING PROTEIN"/>
    <property type="match status" value="1"/>
</dbReference>
<evidence type="ECO:0000256" key="2">
    <source>
        <dbReference type="ARBA" id="ARBA00012438"/>
    </source>
</evidence>
<dbReference type="InterPro" id="IPR000014">
    <property type="entry name" value="PAS"/>
</dbReference>
<name>D0LL93_HALO1</name>
<evidence type="ECO:0000256" key="4">
    <source>
        <dbReference type="PROSITE-ProRule" id="PRU00169"/>
    </source>
</evidence>
<dbReference type="SMART" id="SM00091">
    <property type="entry name" value="PAS"/>
    <property type="match status" value="1"/>
</dbReference>
<dbReference type="EMBL" id="CP001804">
    <property type="protein sequence ID" value="ACY18589.1"/>
    <property type="molecule type" value="Genomic_DNA"/>
</dbReference>
<protein>
    <recommendedName>
        <fullName evidence="2">histidine kinase</fullName>
        <ecNumber evidence="2">2.7.13.3</ecNumber>
    </recommendedName>
</protein>
<dbReference type="SUPFAM" id="SSF52172">
    <property type="entry name" value="CheY-like"/>
    <property type="match status" value="1"/>
</dbReference>
<reference evidence="8 9" key="1">
    <citation type="journal article" date="2010" name="Stand. Genomic Sci.">
        <title>Complete genome sequence of Haliangium ochraceum type strain (SMP-2).</title>
        <authorList>
            <consortium name="US DOE Joint Genome Institute (JGI-PGF)"/>
            <person name="Ivanova N."/>
            <person name="Daum C."/>
            <person name="Lang E."/>
            <person name="Abt B."/>
            <person name="Kopitz M."/>
            <person name="Saunders E."/>
            <person name="Lapidus A."/>
            <person name="Lucas S."/>
            <person name="Glavina Del Rio T."/>
            <person name="Nolan M."/>
            <person name="Tice H."/>
            <person name="Copeland A."/>
            <person name="Cheng J.F."/>
            <person name="Chen F."/>
            <person name="Bruce D."/>
            <person name="Goodwin L."/>
            <person name="Pitluck S."/>
            <person name="Mavromatis K."/>
            <person name="Pati A."/>
            <person name="Mikhailova N."/>
            <person name="Chen A."/>
            <person name="Palaniappan K."/>
            <person name="Land M."/>
            <person name="Hauser L."/>
            <person name="Chang Y.J."/>
            <person name="Jeffries C.D."/>
            <person name="Detter J.C."/>
            <person name="Brettin T."/>
            <person name="Rohde M."/>
            <person name="Goker M."/>
            <person name="Bristow J."/>
            <person name="Markowitz V."/>
            <person name="Eisen J.A."/>
            <person name="Hugenholtz P."/>
            <person name="Kyrpides N.C."/>
            <person name="Klenk H.P."/>
        </authorList>
    </citation>
    <scope>NUCLEOTIDE SEQUENCE [LARGE SCALE GENOMIC DNA]</scope>
    <source>
        <strain evidence="9">DSM 14365 / CIP 107738 / JCM 11303 / AJ 13395 / SMP-2</strain>
    </source>
</reference>
<dbReference type="GO" id="GO:0000155">
    <property type="term" value="F:phosphorelay sensor kinase activity"/>
    <property type="evidence" value="ECO:0007669"/>
    <property type="project" value="InterPro"/>
</dbReference>
<dbReference type="eggNOG" id="COG0784">
    <property type="taxonomic scope" value="Bacteria"/>
</dbReference>
<dbReference type="AlphaFoldDB" id="D0LL93"/>
<dbReference type="SUPFAM" id="SSF55785">
    <property type="entry name" value="PYP-like sensor domain (PAS domain)"/>
    <property type="match status" value="1"/>
</dbReference>
<dbReference type="Proteomes" id="UP000001880">
    <property type="component" value="Chromosome"/>
</dbReference>
<dbReference type="InterPro" id="IPR035965">
    <property type="entry name" value="PAS-like_dom_sf"/>
</dbReference>
<evidence type="ECO:0000256" key="5">
    <source>
        <dbReference type="SAM" id="MobiDB-lite"/>
    </source>
</evidence>
<dbReference type="InterPro" id="IPR001789">
    <property type="entry name" value="Sig_transdc_resp-reg_receiver"/>
</dbReference>
<dbReference type="Gene3D" id="1.10.287.130">
    <property type="match status" value="1"/>
</dbReference>
<dbReference type="CDD" id="cd00082">
    <property type="entry name" value="HisKA"/>
    <property type="match status" value="1"/>
</dbReference>
<comment type="catalytic activity">
    <reaction evidence="1">
        <text>ATP + protein L-histidine = ADP + protein N-phospho-L-histidine.</text>
        <dbReference type="EC" id="2.7.13.3"/>
    </reaction>
</comment>
<dbReference type="NCBIfam" id="TIGR00229">
    <property type="entry name" value="sensory_box"/>
    <property type="match status" value="1"/>
</dbReference>
<keyword evidence="9" id="KW-1185">Reference proteome</keyword>
<gene>
    <name evidence="8" type="ordered locus">Hoch_6114</name>
</gene>
<dbReference type="HOGENOM" id="CLU_000445_114_79_7"/>
<evidence type="ECO:0000313" key="8">
    <source>
        <dbReference type="EMBL" id="ACY18589.1"/>
    </source>
</evidence>
<dbReference type="OrthoDB" id="9769169at2"/>
<feature type="modified residue" description="4-aspartylphosphate" evidence="4">
    <location>
        <position position="463"/>
    </location>
</feature>
<dbReference type="eggNOG" id="COG0642">
    <property type="taxonomic scope" value="Bacteria"/>
</dbReference>
<evidence type="ECO:0000256" key="1">
    <source>
        <dbReference type="ARBA" id="ARBA00000085"/>
    </source>
</evidence>
<dbReference type="PANTHER" id="PTHR44591">
    <property type="entry name" value="STRESS RESPONSE REGULATOR PROTEIN 1"/>
    <property type="match status" value="1"/>
</dbReference>
<dbReference type="KEGG" id="hoh:Hoch_6114"/>
<dbReference type="InterPro" id="IPR003661">
    <property type="entry name" value="HisK_dim/P_dom"/>
</dbReference>
<dbReference type="PROSITE" id="PS50112">
    <property type="entry name" value="PAS"/>
    <property type="match status" value="1"/>
</dbReference>
<proteinExistence type="predicted"/>
<sequence length="532" mass="58673">MVFIDPRLQAHLQALFDQVEDAIFLKNAEGKYVLCNKAAARTIGRQRGEVLDHSDAELFDADAAEEMRAIDLEILRTGASFTYERSRKVRGSTRLLHTTKSRYIDAETGTPYIIGISRDITEKARIDRHLAANKHLSSVSAITASMVHEINNPLTYVLGNLQDLGESLERWRSALEQLEDSGSSGEVLERLRAGGVDIEAMATALERVSEVQTATQRIAHVAQGLSDLTASGEEKAALLRFGDVVASAVEMVAATVRYRARLEYRLGPNPLIRGQTQRLRQMLATLLVALAHAMPERGVAHNYIAVGIEVLDGYVHLSIEHSLTLQPYDESVANLVVSLMRLVLDVHEGSVKYREDDEQRVIQILFPEAAPEPAAPALTAKAPANEAQADDAPANEAQTDDARVAHAPAKERARVLLIDDEPLVRALLKRMLSKRHDTQQADSGAAAIELLKEDAAFDAILCDVMMPEMTGVDVYTWLQEHHPELVPRLAFVTAGAYSKRGRDLLAWTTRPVLAKPFDRQGLERTLQSLLDA</sequence>
<feature type="region of interest" description="Disordered" evidence="5">
    <location>
        <begin position="379"/>
        <end position="403"/>
    </location>
</feature>
<dbReference type="InterPro" id="IPR013656">
    <property type="entry name" value="PAS_4"/>
</dbReference>
<dbReference type="Pfam" id="PF08448">
    <property type="entry name" value="PAS_4"/>
    <property type="match status" value="1"/>
</dbReference>
<evidence type="ECO:0000259" key="6">
    <source>
        <dbReference type="PROSITE" id="PS50110"/>
    </source>
</evidence>
<dbReference type="Pfam" id="PF00072">
    <property type="entry name" value="Response_reg"/>
    <property type="match status" value="1"/>
</dbReference>
<dbReference type="Gene3D" id="3.30.450.20">
    <property type="entry name" value="PAS domain"/>
    <property type="match status" value="1"/>
</dbReference>
<dbReference type="InterPro" id="IPR050595">
    <property type="entry name" value="Bact_response_regulator"/>
</dbReference>
<dbReference type="CDD" id="cd00156">
    <property type="entry name" value="REC"/>
    <property type="match status" value="1"/>
</dbReference>
<dbReference type="SMART" id="SM00448">
    <property type="entry name" value="REC"/>
    <property type="match status" value="1"/>
</dbReference>
<feature type="domain" description="Response regulatory" evidence="6">
    <location>
        <begin position="414"/>
        <end position="530"/>
    </location>
</feature>
<evidence type="ECO:0000256" key="3">
    <source>
        <dbReference type="ARBA" id="ARBA00022553"/>
    </source>
</evidence>
<dbReference type="CDD" id="cd00130">
    <property type="entry name" value="PAS"/>
    <property type="match status" value="1"/>
</dbReference>
<evidence type="ECO:0000313" key="9">
    <source>
        <dbReference type="Proteomes" id="UP000001880"/>
    </source>
</evidence>
<dbReference type="InterPro" id="IPR011006">
    <property type="entry name" value="CheY-like_superfamily"/>
</dbReference>
<dbReference type="RefSeq" id="WP_012831181.1">
    <property type="nucleotide sequence ID" value="NC_013440.1"/>
</dbReference>
<evidence type="ECO:0000259" key="7">
    <source>
        <dbReference type="PROSITE" id="PS50112"/>
    </source>
</evidence>
<accession>D0LL93</accession>
<dbReference type="EC" id="2.7.13.3" evidence="2"/>
<dbReference type="STRING" id="502025.Hoch_6114"/>
<organism evidence="8 9">
    <name type="scientific">Haliangium ochraceum (strain DSM 14365 / JCM 11303 / SMP-2)</name>
    <dbReference type="NCBI Taxonomy" id="502025"/>
    <lineage>
        <taxon>Bacteria</taxon>
        <taxon>Pseudomonadati</taxon>
        <taxon>Myxococcota</taxon>
        <taxon>Polyangia</taxon>
        <taxon>Haliangiales</taxon>
        <taxon>Kofleriaceae</taxon>
        <taxon>Haliangium</taxon>
    </lineage>
</organism>
<dbReference type="Gene3D" id="3.40.50.2300">
    <property type="match status" value="1"/>
</dbReference>
<keyword evidence="3 4" id="KW-0597">Phosphoprotein</keyword>